<dbReference type="InterPro" id="IPR036823">
    <property type="entry name" value="Ribosomal_uS7_dom_sf"/>
</dbReference>
<dbReference type="PANTHER" id="PTHR11205">
    <property type="entry name" value="RIBOSOMAL PROTEIN S7"/>
    <property type="match status" value="1"/>
</dbReference>
<organism evidence="7 8">
    <name type="scientific">Candidatus Iainarchaeum sp</name>
    <dbReference type="NCBI Taxonomy" id="3101447"/>
    <lineage>
        <taxon>Archaea</taxon>
        <taxon>Candidatus Iainarchaeota</taxon>
        <taxon>Candidatus Iainarchaeia</taxon>
        <taxon>Candidatus Iainarchaeales</taxon>
        <taxon>Candidatus Iainarchaeaceae</taxon>
        <taxon>Candidatus Iainarchaeum</taxon>
    </lineage>
</organism>
<dbReference type="GO" id="GO:0015935">
    <property type="term" value="C:small ribosomal subunit"/>
    <property type="evidence" value="ECO:0007669"/>
    <property type="project" value="UniProtKB-UniRule"/>
</dbReference>
<name>A0A2D6LNW9_9ARCH</name>
<feature type="domain" description="Small ribosomal subunit protein uS7" evidence="6">
    <location>
        <begin position="51"/>
        <end position="206"/>
    </location>
</feature>
<evidence type="ECO:0000313" key="7">
    <source>
        <dbReference type="EMBL" id="MAG17883.1"/>
    </source>
</evidence>
<evidence type="ECO:0000256" key="2">
    <source>
        <dbReference type="ARBA" id="ARBA00011458"/>
    </source>
</evidence>
<dbReference type="InterPro" id="IPR000235">
    <property type="entry name" value="Ribosomal_uS7"/>
</dbReference>
<dbReference type="InterPro" id="IPR023798">
    <property type="entry name" value="Ribosomal_uS7_dom"/>
</dbReference>
<dbReference type="Gene3D" id="1.10.455.10">
    <property type="entry name" value="Ribosomal protein S7 domain"/>
    <property type="match status" value="1"/>
</dbReference>
<accession>A0A2D6LNW9</accession>
<gene>
    <name evidence="7" type="ORF">CL944_00205</name>
</gene>
<comment type="similarity">
    <text evidence="1">Belongs to the universal ribosomal protein uS7 family.</text>
</comment>
<dbReference type="GO" id="GO:0003735">
    <property type="term" value="F:structural constituent of ribosome"/>
    <property type="evidence" value="ECO:0007669"/>
    <property type="project" value="UniProtKB-UniRule"/>
</dbReference>
<sequence length="206" mass="23028">MEVKDTSMLIFGKWDPAEVRINDPSLMNTVSLETKKIPHTFGKGTRKRFDKAKVNIVERLINKLMRSGQGKRKLSGKYVRGRYVCGKKIHVMHIVEDAFDLVEKKTGKNPVQILIEAIQNTGPREDTTRLKRGGVSYTISVDVAPLKKVDEALKNLALATFSSSFKNKVDASEALANELIAAANEDNASFGVRRRDEVERIAKASR</sequence>
<evidence type="ECO:0000313" key="8">
    <source>
        <dbReference type="Proteomes" id="UP000226712"/>
    </source>
</evidence>
<reference evidence="8" key="1">
    <citation type="submission" date="2017-09" db="EMBL/GenBank/DDBJ databases">
        <title>The Reconstruction of 2,631 Draft Metagenome-Assembled Genomes from the Global Oceans.</title>
        <authorList>
            <person name="Tully B.J."/>
            <person name="Graham E.D."/>
            <person name="Heidelberg J.F."/>
        </authorList>
    </citation>
    <scope>NUCLEOTIDE SEQUENCE [LARGE SCALE GENOMIC DNA]</scope>
</reference>
<dbReference type="PIRSF" id="PIRSF002122">
    <property type="entry name" value="RPS7p_RPS7a_RPS5e_RPS7o"/>
    <property type="match status" value="1"/>
</dbReference>
<dbReference type="NCBIfam" id="TIGR01028">
    <property type="entry name" value="uS7_euk_arch"/>
    <property type="match status" value="1"/>
</dbReference>
<evidence type="ECO:0000256" key="5">
    <source>
        <dbReference type="NCBIfam" id="TIGR01028"/>
    </source>
</evidence>
<comment type="subunit">
    <text evidence="2">Part of the 30S ribosomal subunit.</text>
</comment>
<dbReference type="GO" id="GO:0006412">
    <property type="term" value="P:translation"/>
    <property type="evidence" value="ECO:0007669"/>
    <property type="project" value="UniProtKB-UniRule"/>
</dbReference>
<dbReference type="SUPFAM" id="SSF47973">
    <property type="entry name" value="Ribosomal protein S7"/>
    <property type="match status" value="1"/>
</dbReference>
<dbReference type="NCBIfam" id="NF003106">
    <property type="entry name" value="PRK04027.1"/>
    <property type="match status" value="1"/>
</dbReference>
<proteinExistence type="inferred from homology"/>
<evidence type="ECO:0000259" key="6">
    <source>
        <dbReference type="Pfam" id="PF00177"/>
    </source>
</evidence>
<dbReference type="Proteomes" id="UP000226712">
    <property type="component" value="Unassembled WGS sequence"/>
</dbReference>
<evidence type="ECO:0000256" key="1">
    <source>
        <dbReference type="ARBA" id="ARBA00007151"/>
    </source>
</evidence>
<keyword evidence="4" id="KW-0687">Ribonucleoprotein</keyword>
<dbReference type="InterPro" id="IPR005716">
    <property type="entry name" value="Ribosomal_uS7_euk/arc"/>
</dbReference>
<evidence type="ECO:0000256" key="4">
    <source>
        <dbReference type="ARBA" id="ARBA00023274"/>
    </source>
</evidence>
<dbReference type="AlphaFoldDB" id="A0A2D6LNW9"/>
<keyword evidence="3 7" id="KW-0689">Ribosomal protein</keyword>
<dbReference type="EMBL" id="NZBD01000002">
    <property type="protein sequence ID" value="MAG17883.1"/>
    <property type="molecule type" value="Genomic_DNA"/>
</dbReference>
<dbReference type="Pfam" id="PF00177">
    <property type="entry name" value="Ribosomal_S7"/>
    <property type="match status" value="1"/>
</dbReference>
<protein>
    <recommendedName>
        <fullName evidence="5">30S ribosomal protein S7</fullName>
    </recommendedName>
</protein>
<evidence type="ECO:0000256" key="3">
    <source>
        <dbReference type="ARBA" id="ARBA00022980"/>
    </source>
</evidence>
<comment type="caution">
    <text evidence="7">The sequence shown here is derived from an EMBL/GenBank/DDBJ whole genome shotgun (WGS) entry which is preliminary data.</text>
</comment>